<gene>
    <name evidence="2" type="ORF">NK718_06005</name>
</gene>
<evidence type="ECO:0000256" key="1">
    <source>
        <dbReference type="SAM" id="SignalP"/>
    </source>
</evidence>
<feature type="chain" id="PRO_5045208544" evidence="1">
    <location>
        <begin position="23"/>
        <end position="112"/>
    </location>
</feature>
<dbReference type="EMBL" id="JANCLU010000004">
    <property type="protein sequence ID" value="MCP8938062.1"/>
    <property type="molecule type" value="Genomic_DNA"/>
</dbReference>
<keyword evidence="1" id="KW-0732">Signal</keyword>
<feature type="signal peptide" evidence="1">
    <location>
        <begin position="1"/>
        <end position="22"/>
    </location>
</feature>
<keyword evidence="3" id="KW-1185">Reference proteome</keyword>
<protein>
    <submittedName>
        <fullName evidence="2">Uncharacterized protein</fullName>
    </submittedName>
</protein>
<evidence type="ECO:0000313" key="2">
    <source>
        <dbReference type="EMBL" id="MCP8938062.1"/>
    </source>
</evidence>
<name>A0ABT1L989_9HYPH</name>
<sequence length="112" mass="11932">MPLHPAPLAAACLLAACAAASAQNPPPSPEIEACRASGLVALQEKSPSVKDITFDVEGLTVAKADTRVEDTPIRTVVMGEAYLQRDKSDKAYQFVCLIGDKGKVVLTFFTQR</sequence>
<accession>A0ABT1L989</accession>
<reference evidence="2 3" key="1">
    <citation type="submission" date="2022-07" db="EMBL/GenBank/DDBJ databases">
        <authorList>
            <person name="Li W.-J."/>
            <person name="Deng Q.-Q."/>
        </authorList>
    </citation>
    <scope>NUCLEOTIDE SEQUENCE [LARGE SCALE GENOMIC DNA]</scope>
    <source>
        <strain evidence="2 3">SYSU M60028</strain>
    </source>
</reference>
<comment type="caution">
    <text evidence="2">The sequence shown here is derived from an EMBL/GenBank/DDBJ whole genome shotgun (WGS) entry which is preliminary data.</text>
</comment>
<evidence type="ECO:0000313" key="3">
    <source>
        <dbReference type="Proteomes" id="UP001205890"/>
    </source>
</evidence>
<dbReference type="Proteomes" id="UP001205890">
    <property type="component" value="Unassembled WGS sequence"/>
</dbReference>
<organism evidence="2 3">
    <name type="scientific">Alsobacter ponti</name>
    <dbReference type="NCBI Taxonomy" id="2962936"/>
    <lineage>
        <taxon>Bacteria</taxon>
        <taxon>Pseudomonadati</taxon>
        <taxon>Pseudomonadota</taxon>
        <taxon>Alphaproteobacteria</taxon>
        <taxon>Hyphomicrobiales</taxon>
        <taxon>Alsobacteraceae</taxon>
        <taxon>Alsobacter</taxon>
    </lineage>
</organism>
<proteinExistence type="predicted"/>
<dbReference type="RefSeq" id="WP_254739588.1">
    <property type="nucleotide sequence ID" value="NZ_JANCLU010000004.1"/>
</dbReference>